<dbReference type="InterPro" id="IPR002347">
    <property type="entry name" value="SDR_fam"/>
</dbReference>
<organism evidence="1 2">
    <name type="scientific">Elliptochloris bilobata</name>
    <dbReference type="NCBI Taxonomy" id="381761"/>
    <lineage>
        <taxon>Eukaryota</taxon>
        <taxon>Viridiplantae</taxon>
        <taxon>Chlorophyta</taxon>
        <taxon>core chlorophytes</taxon>
        <taxon>Trebouxiophyceae</taxon>
        <taxon>Trebouxiophyceae incertae sedis</taxon>
        <taxon>Elliptochloris clade</taxon>
        <taxon>Elliptochloris</taxon>
    </lineage>
</organism>
<name>A0AAW1SM49_9CHLO</name>
<dbReference type="Gene3D" id="3.40.50.720">
    <property type="entry name" value="NAD(P)-binding Rossmann-like Domain"/>
    <property type="match status" value="1"/>
</dbReference>
<dbReference type="InterPro" id="IPR036291">
    <property type="entry name" value="NAD(P)-bd_dom_sf"/>
</dbReference>
<dbReference type="GO" id="GO:0034256">
    <property type="term" value="F:chlorophyll(ide) b reductase activity"/>
    <property type="evidence" value="ECO:0007669"/>
    <property type="project" value="TreeGrafter"/>
</dbReference>
<keyword evidence="2" id="KW-1185">Reference proteome</keyword>
<gene>
    <name evidence="1" type="ORF">WJX81_007004</name>
</gene>
<proteinExistence type="predicted"/>
<dbReference type="InterPro" id="IPR052625">
    <property type="entry name" value="Chl_b_Red"/>
</dbReference>
<dbReference type="AlphaFoldDB" id="A0AAW1SM49"/>
<dbReference type="PANTHER" id="PTHR24314:SF21">
    <property type="entry name" value="CHLOROPHYLL(IDE) B REDUCTASE NYC1, CHLOROPLASTIC-RELATED"/>
    <property type="match status" value="1"/>
</dbReference>
<comment type="caution">
    <text evidence="1">The sequence shown here is derived from an EMBL/GenBank/DDBJ whole genome shotgun (WGS) entry which is preliminary data.</text>
</comment>
<evidence type="ECO:0000313" key="2">
    <source>
        <dbReference type="Proteomes" id="UP001445335"/>
    </source>
</evidence>
<dbReference type="PRINTS" id="PR00081">
    <property type="entry name" value="GDHRDH"/>
</dbReference>
<dbReference type="Pfam" id="PF00106">
    <property type="entry name" value="adh_short"/>
    <property type="match status" value="1"/>
</dbReference>
<dbReference type="CDD" id="cd05233">
    <property type="entry name" value="SDR_c"/>
    <property type="match status" value="1"/>
</dbReference>
<dbReference type="Proteomes" id="UP001445335">
    <property type="component" value="Unassembled WGS sequence"/>
</dbReference>
<dbReference type="EMBL" id="JALJOU010000001">
    <property type="protein sequence ID" value="KAK9846582.1"/>
    <property type="molecule type" value="Genomic_DNA"/>
</dbReference>
<dbReference type="SUPFAM" id="SSF51735">
    <property type="entry name" value="NAD(P)-binding Rossmann-fold domains"/>
    <property type="match status" value="1"/>
</dbReference>
<dbReference type="GO" id="GO:0010304">
    <property type="term" value="P:PSII associated light-harvesting complex II catabolic process"/>
    <property type="evidence" value="ECO:0007669"/>
    <property type="project" value="TreeGrafter"/>
</dbReference>
<protein>
    <submittedName>
        <fullName evidence="1">Uncharacterized protein</fullName>
    </submittedName>
</protein>
<dbReference type="GO" id="GO:0015996">
    <property type="term" value="P:chlorophyll catabolic process"/>
    <property type="evidence" value="ECO:0007669"/>
    <property type="project" value="TreeGrafter"/>
</dbReference>
<accession>A0AAW1SM49</accession>
<evidence type="ECO:0000313" key="1">
    <source>
        <dbReference type="EMBL" id="KAK9846582.1"/>
    </source>
</evidence>
<reference evidence="1 2" key="1">
    <citation type="journal article" date="2024" name="Nat. Commun.">
        <title>Phylogenomics reveals the evolutionary origins of lichenization in chlorophyte algae.</title>
        <authorList>
            <person name="Puginier C."/>
            <person name="Libourel C."/>
            <person name="Otte J."/>
            <person name="Skaloud P."/>
            <person name="Haon M."/>
            <person name="Grisel S."/>
            <person name="Petersen M."/>
            <person name="Berrin J.G."/>
            <person name="Delaux P.M."/>
            <person name="Dal Grande F."/>
            <person name="Keller J."/>
        </authorList>
    </citation>
    <scope>NUCLEOTIDE SEQUENCE [LARGE SCALE GENOMIC DNA]</scope>
    <source>
        <strain evidence="1 2">SAG 245.80</strain>
    </source>
</reference>
<sequence>MLMEQVIVTGSSKGLGYALAEHFLALGDDVVISSRSSEACNEAAKRLAALHPQRRVRAFAGDVREAGSMEALATFTAKELGGLDVWVNNAGASQAPKAALVDSEPSILQGIVDTNLTGALFGSRAALREMARHDAGGRVFLVDGTGAWGNPTPGNVAYGATKRALTQLKESLVAETRRTKVAVHLVSPGMVATDLLLAGPHSESAKRIINVLAEDAAAVAAWLVPRMRGVAGNGRHFKYLTARGALWRFLTASRRRGRFLPEASARRMASTPSSGSKTE</sequence>
<dbReference type="PANTHER" id="PTHR24314">
    <property type="entry name" value="NON-SPECIFIC LIPID TRANSFER PROTEIN-RELATED"/>
    <property type="match status" value="1"/>
</dbReference>